<dbReference type="InterPro" id="IPR006121">
    <property type="entry name" value="HMA_dom"/>
</dbReference>
<feature type="non-terminal residue" evidence="1">
    <location>
        <position position="1"/>
    </location>
</feature>
<dbReference type="SUPFAM" id="SSF55008">
    <property type="entry name" value="HMA, heavy metal-associated domain"/>
    <property type="match status" value="1"/>
</dbReference>
<proteinExistence type="predicted"/>
<gene>
    <name evidence="1" type="ORF">METZ01_LOCUS516433</name>
</gene>
<dbReference type="GO" id="GO:0046872">
    <property type="term" value="F:metal ion binding"/>
    <property type="evidence" value="ECO:0007669"/>
    <property type="project" value="InterPro"/>
</dbReference>
<dbReference type="Gene3D" id="3.30.70.100">
    <property type="match status" value="1"/>
</dbReference>
<reference evidence="1" key="1">
    <citation type="submission" date="2018-05" db="EMBL/GenBank/DDBJ databases">
        <authorList>
            <person name="Lanie J.A."/>
            <person name="Ng W.-L."/>
            <person name="Kazmierczak K.M."/>
            <person name="Andrzejewski T.M."/>
            <person name="Davidsen T.M."/>
            <person name="Wayne K.J."/>
            <person name="Tettelin H."/>
            <person name="Glass J.I."/>
            <person name="Rusch D."/>
            <person name="Podicherti R."/>
            <person name="Tsui H.-C.T."/>
            <person name="Winkler M.E."/>
        </authorList>
    </citation>
    <scope>NUCLEOTIDE SEQUENCE</scope>
</reference>
<sequence length="59" mass="6226">VSCAGRVNTALASLPWVEKHEVDFGKKEAHITVNGKFDKAATLKAITDLGFGATVKKVG</sequence>
<protein>
    <submittedName>
        <fullName evidence="1">Uncharacterized protein</fullName>
    </submittedName>
</protein>
<evidence type="ECO:0000313" key="1">
    <source>
        <dbReference type="EMBL" id="SVE63579.1"/>
    </source>
</evidence>
<accession>A0A383F3P6</accession>
<dbReference type="AlphaFoldDB" id="A0A383F3P6"/>
<dbReference type="CDD" id="cd00371">
    <property type="entry name" value="HMA"/>
    <property type="match status" value="1"/>
</dbReference>
<organism evidence="1">
    <name type="scientific">marine metagenome</name>
    <dbReference type="NCBI Taxonomy" id="408172"/>
    <lineage>
        <taxon>unclassified sequences</taxon>
        <taxon>metagenomes</taxon>
        <taxon>ecological metagenomes</taxon>
    </lineage>
</organism>
<dbReference type="EMBL" id="UINC01231158">
    <property type="protein sequence ID" value="SVE63579.1"/>
    <property type="molecule type" value="Genomic_DNA"/>
</dbReference>
<name>A0A383F3P6_9ZZZZ</name>
<dbReference type="InterPro" id="IPR036163">
    <property type="entry name" value="HMA_dom_sf"/>
</dbReference>